<dbReference type="AlphaFoldDB" id="A0A1G2GWX5"/>
<evidence type="ECO:0000313" key="2">
    <source>
        <dbReference type="Proteomes" id="UP000179106"/>
    </source>
</evidence>
<evidence type="ECO:0008006" key="3">
    <source>
        <dbReference type="Google" id="ProtNLM"/>
    </source>
</evidence>
<dbReference type="EMBL" id="MHNW01000003">
    <property type="protein sequence ID" value="OGZ54692.1"/>
    <property type="molecule type" value="Genomic_DNA"/>
</dbReference>
<evidence type="ECO:0000313" key="1">
    <source>
        <dbReference type="EMBL" id="OGZ54692.1"/>
    </source>
</evidence>
<sequence>MKLKFLYDIDKDVENVIKSTESINNQQPTKFQNFYVQKYGAGFEGEKIKSLIKKQDKENGLDVEKEIAEIETKWEQINPIFTERVEKIFGITYPAPPIAVYLTHDERCTYNIKENYFFIKIGAEFSNNTIMHELFHFYTWYAFGKKLRREGLSKMKYNDIKESLTELLNLEFSDLMDGKSDTGYVQHKNMRAEVRRLWLTKKNVSSVIEKLVST</sequence>
<proteinExistence type="predicted"/>
<protein>
    <recommendedName>
        <fullName evidence="3">SprT-like domain-containing protein</fullName>
    </recommendedName>
</protein>
<dbReference type="Proteomes" id="UP000179106">
    <property type="component" value="Unassembled WGS sequence"/>
</dbReference>
<comment type="caution">
    <text evidence="1">The sequence shown here is derived from an EMBL/GenBank/DDBJ whole genome shotgun (WGS) entry which is preliminary data.</text>
</comment>
<reference evidence="1 2" key="1">
    <citation type="journal article" date="2016" name="Nat. Commun.">
        <title>Thousands of microbial genomes shed light on interconnected biogeochemical processes in an aquifer system.</title>
        <authorList>
            <person name="Anantharaman K."/>
            <person name="Brown C.T."/>
            <person name="Hug L.A."/>
            <person name="Sharon I."/>
            <person name="Castelle C.J."/>
            <person name="Probst A.J."/>
            <person name="Thomas B.C."/>
            <person name="Singh A."/>
            <person name="Wilkins M.J."/>
            <person name="Karaoz U."/>
            <person name="Brodie E.L."/>
            <person name="Williams K.H."/>
            <person name="Hubbard S.S."/>
            <person name="Banfield J.F."/>
        </authorList>
    </citation>
    <scope>NUCLEOTIDE SEQUENCE [LARGE SCALE GENOMIC DNA]</scope>
</reference>
<accession>A0A1G2GWX5</accession>
<gene>
    <name evidence="1" type="ORF">A3B25_03100</name>
</gene>
<organism evidence="1 2">
    <name type="scientific">Candidatus Ryanbacteria bacterium RIFCSPLOWO2_01_FULL_48_26</name>
    <dbReference type="NCBI Taxonomy" id="1802126"/>
    <lineage>
        <taxon>Bacteria</taxon>
        <taxon>Candidatus Ryaniibacteriota</taxon>
    </lineage>
</organism>
<name>A0A1G2GWX5_9BACT</name>